<organism evidence="2 3">
    <name type="scientific">Dokdonia pacifica</name>
    <dbReference type="NCBI Taxonomy" id="1627892"/>
    <lineage>
        <taxon>Bacteria</taxon>
        <taxon>Pseudomonadati</taxon>
        <taxon>Bacteroidota</taxon>
        <taxon>Flavobacteriia</taxon>
        <taxon>Flavobacteriales</taxon>
        <taxon>Flavobacteriaceae</taxon>
        <taxon>Dokdonia</taxon>
    </lineage>
</organism>
<evidence type="ECO:0000256" key="1">
    <source>
        <dbReference type="SAM" id="SignalP"/>
    </source>
</evidence>
<evidence type="ECO:0000313" key="3">
    <source>
        <dbReference type="Proteomes" id="UP000198379"/>
    </source>
</evidence>
<proteinExistence type="predicted"/>
<gene>
    <name evidence="2" type="ORF">SAMN06265376_106261</name>
</gene>
<dbReference type="RefSeq" id="WP_089372866.1">
    <property type="nucleotide sequence ID" value="NZ_BMEP01000005.1"/>
</dbReference>
<feature type="signal peptide" evidence="1">
    <location>
        <begin position="1"/>
        <end position="18"/>
    </location>
</feature>
<dbReference type="Proteomes" id="UP000198379">
    <property type="component" value="Unassembled WGS sequence"/>
</dbReference>
<sequence length="231" mass="26486">MLRTLIIALLLCSTVVCGQNEGVNPNNNVLIGLTNLGANRAAFGSSSIIRNPKKPIDGTVYIYEDWSNYATVSSEETNVRLNNLNFNAQRNAFQSKIGADSLFTFNFRNLKEVVIKNKTFKNIYSPIHQKSRVFEVLVENKDFSIYKDYRIEIKEGSPNPQRGAPNDKFLLRYDYYIVQGENFSKFQLKKSKLLKVMGDKADKVEAYIKSKKLKVKKPNDLKKIMDYYNSL</sequence>
<reference evidence="2 3" key="1">
    <citation type="submission" date="2017-06" db="EMBL/GenBank/DDBJ databases">
        <authorList>
            <person name="Kim H.J."/>
            <person name="Triplett B.A."/>
        </authorList>
    </citation>
    <scope>NUCLEOTIDE SEQUENCE [LARGE SCALE GENOMIC DNA]</scope>
    <source>
        <strain evidence="2 3">DSM 25597</strain>
    </source>
</reference>
<evidence type="ECO:0000313" key="2">
    <source>
        <dbReference type="EMBL" id="SNS08551.1"/>
    </source>
</evidence>
<name>A0A239BMC6_9FLAO</name>
<dbReference type="AlphaFoldDB" id="A0A239BMC6"/>
<feature type="chain" id="PRO_5012873242" evidence="1">
    <location>
        <begin position="19"/>
        <end position="231"/>
    </location>
</feature>
<keyword evidence="3" id="KW-1185">Reference proteome</keyword>
<dbReference type="EMBL" id="FZNY01000006">
    <property type="protein sequence ID" value="SNS08551.1"/>
    <property type="molecule type" value="Genomic_DNA"/>
</dbReference>
<protein>
    <submittedName>
        <fullName evidence="2">Uncharacterized protein</fullName>
    </submittedName>
</protein>
<accession>A0A239BMC6</accession>
<dbReference type="OrthoDB" id="1438319at2"/>
<keyword evidence="1" id="KW-0732">Signal</keyword>